<dbReference type="OMA" id="CGYVFSD"/>
<dbReference type="PANTHER" id="PTHR40663:SF2">
    <property type="entry name" value="TRANSCRIPTIONAL REGULATOR"/>
    <property type="match status" value="1"/>
</dbReference>
<dbReference type="AlphaFoldDB" id="A0A2J6N3D8"/>
<accession>A0A2J6N3D8</accession>
<reference evidence="5 6" key="1">
    <citation type="submission" date="2018-01" db="EMBL/GenBank/DDBJ databases">
        <title>Metagenomic assembled genomes from two thermal pools in the Uzon Caldera, Kamchatka, Russia.</title>
        <authorList>
            <person name="Wilkins L."/>
            <person name="Ettinger C."/>
        </authorList>
    </citation>
    <scope>NUCLEOTIDE SEQUENCE [LARGE SCALE GENOMIC DNA]</scope>
    <source>
        <strain evidence="5">ZAV-06</strain>
    </source>
</reference>
<dbReference type="EMBL" id="PNIM01000005">
    <property type="protein sequence ID" value="PMB75845.1"/>
    <property type="molecule type" value="Genomic_DNA"/>
</dbReference>
<reference evidence="3" key="2">
    <citation type="journal article" date="2020" name="mSystems">
        <title>Genome- and Community-Level Interaction Insights into Carbon Utilization and Element Cycling Functions of Hydrothermarchaeota in Hydrothermal Sediment.</title>
        <authorList>
            <person name="Zhou Z."/>
            <person name="Liu Y."/>
            <person name="Xu W."/>
            <person name="Pan J."/>
            <person name="Luo Z.H."/>
            <person name="Li M."/>
        </authorList>
    </citation>
    <scope>NUCLEOTIDE SEQUENCE [LARGE SCALE GENOMIC DNA]</scope>
    <source>
        <strain evidence="3">SpSt-1261</strain>
    </source>
</reference>
<dbReference type="Proteomes" id="UP000886076">
    <property type="component" value="Unassembled WGS sequence"/>
</dbReference>
<feature type="domain" description="PF0610-like rubredoxin-like zinc beta-ribbon C-terminal" evidence="2">
    <location>
        <begin position="69"/>
        <end position="106"/>
    </location>
</feature>
<dbReference type="InterPro" id="IPR057022">
    <property type="entry name" value="PF0610-like_Zn_ribbon_C"/>
</dbReference>
<feature type="domain" description="PF0610-like winged HTH N-terminal" evidence="1">
    <location>
        <begin position="9"/>
        <end position="58"/>
    </location>
</feature>
<evidence type="ECO:0000313" key="5">
    <source>
        <dbReference type="EMBL" id="PMB75845.1"/>
    </source>
</evidence>
<evidence type="ECO:0000259" key="2">
    <source>
        <dbReference type="Pfam" id="PF23470"/>
    </source>
</evidence>
<dbReference type="InterPro" id="IPR049159">
    <property type="entry name" value="PF0610-like_wHTH_N"/>
</dbReference>
<dbReference type="Pfam" id="PF21476">
    <property type="entry name" value="PF0610-like_N"/>
    <property type="match status" value="1"/>
</dbReference>
<dbReference type="RefSeq" id="WP_014558297.1">
    <property type="nucleotide sequence ID" value="NZ_DSFH01000056.1"/>
</dbReference>
<protein>
    <submittedName>
        <fullName evidence="5">Reverse gyrase</fullName>
    </submittedName>
    <submittedName>
        <fullName evidence="3">Transcriptional regulator</fullName>
    </submittedName>
</protein>
<dbReference type="InterPro" id="IPR038767">
    <property type="entry name" value="PF0610-like"/>
</dbReference>
<dbReference type="EMBL" id="JADEZV010000001">
    <property type="protein sequence ID" value="MBE9390527.1"/>
    <property type="molecule type" value="Genomic_DNA"/>
</dbReference>
<dbReference type="Pfam" id="PF23470">
    <property type="entry name" value="Zn_ribbon_PF0610"/>
    <property type="match status" value="1"/>
</dbReference>
<comment type="caution">
    <text evidence="5">The sequence shown here is derived from an EMBL/GenBank/DDBJ whole genome shotgun (WGS) entry which is preliminary data.</text>
</comment>
<dbReference type="GeneID" id="12450258"/>
<gene>
    <name evidence="5" type="ORF">C0188_01305</name>
    <name evidence="3" type="ORF">ENO39_04340</name>
    <name evidence="4" type="ORF">IOK49_00280</name>
</gene>
<reference evidence="4" key="3">
    <citation type="submission" date="2020-10" db="EMBL/GenBank/DDBJ databases">
        <title>Fervidococcus fontis strain 3639Fd - the first crenarchaeon capable of growth on lipids.</title>
        <authorList>
            <person name="Kochetkova T.V."/>
            <person name="Elcheninov A.G."/>
            <person name="Toschakov S.V."/>
            <person name="Kublanov I.V."/>
        </authorList>
    </citation>
    <scope>NUCLEOTIDE SEQUENCE</scope>
    <source>
        <strain evidence="4">3639Fd</strain>
    </source>
</reference>
<dbReference type="Proteomes" id="UP000237153">
    <property type="component" value="Unassembled WGS sequence"/>
</dbReference>
<proteinExistence type="predicted"/>
<evidence type="ECO:0000313" key="6">
    <source>
        <dbReference type="Proteomes" id="UP000237153"/>
    </source>
</evidence>
<evidence type="ECO:0000313" key="4">
    <source>
        <dbReference type="EMBL" id="MBE9390527.1"/>
    </source>
</evidence>
<dbReference type="Proteomes" id="UP000652307">
    <property type="component" value="Unassembled WGS sequence"/>
</dbReference>
<sequence>MSGEENFLTTREKIYLILKNSPIPLTVEDIINMLGYSVREKRKVEEDIEHLALSLKSRSNGKERIAILPARCLNCGYTFKDNRKAKRPSKCPKCKSFRIEGPWFYITESSSSMKGSILL</sequence>
<dbReference type="PANTHER" id="PTHR40663">
    <property type="match status" value="1"/>
</dbReference>
<dbReference type="InterPro" id="IPR036390">
    <property type="entry name" value="WH_DNA-bd_sf"/>
</dbReference>
<name>A0A2J6N3D8_9CREN</name>
<organism evidence="5 6">
    <name type="scientific">Fervidicoccus fontis</name>
    <dbReference type="NCBI Taxonomy" id="683846"/>
    <lineage>
        <taxon>Archaea</taxon>
        <taxon>Thermoproteota</taxon>
        <taxon>Thermoprotei</taxon>
        <taxon>Fervidicoccales</taxon>
        <taxon>Fervidicoccaceae</taxon>
        <taxon>Fervidicoccus</taxon>
    </lineage>
</organism>
<evidence type="ECO:0000259" key="1">
    <source>
        <dbReference type="Pfam" id="PF21476"/>
    </source>
</evidence>
<evidence type="ECO:0000313" key="3">
    <source>
        <dbReference type="EMBL" id="HEW64266.1"/>
    </source>
</evidence>
<dbReference type="SUPFAM" id="SSF46785">
    <property type="entry name" value="Winged helix' DNA-binding domain"/>
    <property type="match status" value="1"/>
</dbReference>
<dbReference type="EMBL" id="DSFH01000056">
    <property type="protein sequence ID" value="HEW64266.1"/>
    <property type="molecule type" value="Genomic_DNA"/>
</dbReference>